<dbReference type="AlphaFoldDB" id="A0A6S6SIV6"/>
<dbReference type="Gene3D" id="3.40.50.2300">
    <property type="match status" value="1"/>
</dbReference>
<gene>
    <name evidence="7" type="ORF">HELGO_WM17145</name>
</gene>
<dbReference type="PANTHER" id="PTHR44591:SF3">
    <property type="entry name" value="RESPONSE REGULATORY DOMAIN-CONTAINING PROTEIN"/>
    <property type="match status" value="1"/>
</dbReference>
<proteinExistence type="predicted"/>
<dbReference type="InterPro" id="IPR011006">
    <property type="entry name" value="CheY-like_superfamily"/>
</dbReference>
<dbReference type="EMBL" id="CACVAX010000027">
    <property type="protein sequence ID" value="CAA6810058.1"/>
    <property type="molecule type" value="Genomic_DNA"/>
</dbReference>
<organism evidence="7">
    <name type="scientific">uncultured Sulfurovum sp</name>
    <dbReference type="NCBI Taxonomy" id="269237"/>
    <lineage>
        <taxon>Bacteria</taxon>
        <taxon>Pseudomonadati</taxon>
        <taxon>Campylobacterota</taxon>
        <taxon>Epsilonproteobacteria</taxon>
        <taxon>Campylobacterales</taxon>
        <taxon>Sulfurovaceae</taxon>
        <taxon>Sulfurovum</taxon>
        <taxon>environmental samples</taxon>
    </lineage>
</organism>
<dbReference type="GO" id="GO:0000160">
    <property type="term" value="P:phosphorelay signal transduction system"/>
    <property type="evidence" value="ECO:0007669"/>
    <property type="project" value="InterPro"/>
</dbReference>
<evidence type="ECO:0000256" key="3">
    <source>
        <dbReference type="ARBA" id="ARBA00022553"/>
    </source>
</evidence>
<dbReference type="GO" id="GO:0097588">
    <property type="term" value="P:archaeal or bacterial-type flagellum-dependent cell motility"/>
    <property type="evidence" value="ECO:0007669"/>
    <property type="project" value="UniProtKB-KW"/>
</dbReference>
<sequence>MSSEELTILYVEDHLPTQELIEEILKAYCKEVFVANNGEEGLLLYTEKKPDMVLSDIRMPIMDGLEMSAAIKAINPEQTIALFTAFNEDEYLEKAANIGIETYMLKPLDRKQFFNSLNFMALDVQMNREKNGGLEDA</sequence>
<feature type="modified residue" description="4-aspartylphosphate" evidence="5">
    <location>
        <position position="56"/>
    </location>
</feature>
<dbReference type="InterPro" id="IPR001789">
    <property type="entry name" value="Sig_transdc_resp-reg_receiver"/>
</dbReference>
<dbReference type="Pfam" id="PF00072">
    <property type="entry name" value="Response_reg"/>
    <property type="match status" value="1"/>
</dbReference>
<reference evidence="7" key="1">
    <citation type="submission" date="2020-01" db="EMBL/GenBank/DDBJ databases">
        <authorList>
            <person name="Meier V. D."/>
            <person name="Meier V D."/>
        </authorList>
    </citation>
    <scope>NUCLEOTIDE SEQUENCE</scope>
    <source>
        <strain evidence="7">HLG_WM_MAG_04</strain>
    </source>
</reference>
<keyword evidence="2" id="KW-0145">Chemotaxis</keyword>
<dbReference type="SMART" id="SM00448">
    <property type="entry name" value="REC"/>
    <property type="match status" value="1"/>
</dbReference>
<evidence type="ECO:0000313" key="7">
    <source>
        <dbReference type="EMBL" id="CAA6810058.1"/>
    </source>
</evidence>
<evidence type="ECO:0000256" key="5">
    <source>
        <dbReference type="PROSITE-ProRule" id="PRU00169"/>
    </source>
</evidence>
<evidence type="ECO:0000256" key="1">
    <source>
        <dbReference type="ARBA" id="ARBA00001946"/>
    </source>
</evidence>
<evidence type="ECO:0000259" key="6">
    <source>
        <dbReference type="PROSITE" id="PS50110"/>
    </source>
</evidence>
<dbReference type="PANTHER" id="PTHR44591">
    <property type="entry name" value="STRESS RESPONSE REGULATOR PROTEIN 1"/>
    <property type="match status" value="1"/>
</dbReference>
<evidence type="ECO:0000256" key="2">
    <source>
        <dbReference type="ARBA" id="ARBA00022500"/>
    </source>
</evidence>
<protein>
    <submittedName>
        <fullName evidence="7">Diguanylate cyclase/phosphodiesterase (GGDEF &amp; EAL domains) with PAS/PAC sensor(S)</fullName>
    </submittedName>
</protein>
<accession>A0A6S6SIV6</accession>
<dbReference type="GO" id="GO:0006935">
    <property type="term" value="P:chemotaxis"/>
    <property type="evidence" value="ECO:0007669"/>
    <property type="project" value="UniProtKB-KW"/>
</dbReference>
<keyword evidence="4" id="KW-0283">Flagellar rotation</keyword>
<dbReference type="PROSITE" id="PS50110">
    <property type="entry name" value="RESPONSE_REGULATORY"/>
    <property type="match status" value="1"/>
</dbReference>
<dbReference type="SUPFAM" id="SSF52172">
    <property type="entry name" value="CheY-like"/>
    <property type="match status" value="1"/>
</dbReference>
<comment type="cofactor">
    <cofactor evidence="1">
        <name>Mg(2+)</name>
        <dbReference type="ChEBI" id="CHEBI:18420"/>
    </cofactor>
</comment>
<keyword evidence="3 5" id="KW-0597">Phosphoprotein</keyword>
<name>A0A6S6SIV6_9BACT</name>
<feature type="domain" description="Response regulatory" evidence="6">
    <location>
        <begin position="7"/>
        <end position="121"/>
    </location>
</feature>
<dbReference type="InterPro" id="IPR050595">
    <property type="entry name" value="Bact_response_regulator"/>
</dbReference>
<evidence type="ECO:0000256" key="4">
    <source>
        <dbReference type="ARBA" id="ARBA00022779"/>
    </source>
</evidence>